<keyword evidence="3" id="KW-1185">Reference proteome</keyword>
<dbReference type="InterPro" id="IPR013520">
    <property type="entry name" value="Ribonucl_H"/>
</dbReference>
<evidence type="ECO:0000259" key="1">
    <source>
        <dbReference type="SMART" id="SM00479"/>
    </source>
</evidence>
<evidence type="ECO:0000313" key="2">
    <source>
        <dbReference type="EMBL" id="KLE35962.1"/>
    </source>
</evidence>
<dbReference type="EMBL" id="LBHB01000001">
    <property type="protein sequence ID" value="KLE35962.1"/>
    <property type="molecule type" value="Genomic_DNA"/>
</dbReference>
<dbReference type="GO" id="GO:0004527">
    <property type="term" value="F:exonuclease activity"/>
    <property type="evidence" value="ECO:0007669"/>
    <property type="project" value="UniProtKB-ARBA"/>
</dbReference>
<comment type="caution">
    <text evidence="2">The sequence shown here is derived from an EMBL/GenBank/DDBJ whole genome shotgun (WGS) entry which is preliminary data.</text>
</comment>
<name>A0A0G9MYV4_9SPHN</name>
<dbReference type="GO" id="GO:0006259">
    <property type="term" value="P:DNA metabolic process"/>
    <property type="evidence" value="ECO:0007669"/>
    <property type="project" value="UniProtKB-ARBA"/>
</dbReference>
<dbReference type="InterPro" id="IPR036397">
    <property type="entry name" value="RNaseH_sf"/>
</dbReference>
<dbReference type="AlphaFoldDB" id="A0A0G9MYV4"/>
<dbReference type="SUPFAM" id="SSF53098">
    <property type="entry name" value="Ribonuclease H-like"/>
    <property type="match status" value="1"/>
</dbReference>
<accession>A0A0G9MYV4</accession>
<feature type="domain" description="Exonuclease" evidence="1">
    <location>
        <begin position="47"/>
        <end position="212"/>
    </location>
</feature>
<dbReference type="PATRIC" id="fig|1581420.6.peg.1281"/>
<dbReference type="GO" id="GO:0003676">
    <property type="term" value="F:nucleic acid binding"/>
    <property type="evidence" value="ECO:0007669"/>
    <property type="project" value="InterPro"/>
</dbReference>
<evidence type="ECO:0000313" key="3">
    <source>
        <dbReference type="Proteomes" id="UP000053464"/>
    </source>
</evidence>
<organism evidence="2 3">
    <name type="scientific">Aurantiacibacter luteus</name>
    <dbReference type="NCBI Taxonomy" id="1581420"/>
    <lineage>
        <taxon>Bacteria</taxon>
        <taxon>Pseudomonadati</taxon>
        <taxon>Pseudomonadota</taxon>
        <taxon>Alphaproteobacteria</taxon>
        <taxon>Sphingomonadales</taxon>
        <taxon>Erythrobacteraceae</taxon>
        <taxon>Aurantiacibacter</taxon>
    </lineage>
</organism>
<dbReference type="Pfam" id="PF00929">
    <property type="entry name" value="RNase_T"/>
    <property type="match status" value="1"/>
</dbReference>
<dbReference type="RefSeq" id="WP_047003366.1">
    <property type="nucleotide sequence ID" value="NZ_LBHB01000001.1"/>
</dbReference>
<reference evidence="2 3" key="1">
    <citation type="submission" date="2015-04" db="EMBL/GenBank/DDBJ databases">
        <title>The draft genome sequence of Erythrobacter luteus KA37.</title>
        <authorList>
            <person name="Zhuang L."/>
            <person name="Liu Y."/>
            <person name="Shao Z."/>
        </authorList>
    </citation>
    <scope>NUCLEOTIDE SEQUENCE [LARGE SCALE GENOMIC DNA]</scope>
    <source>
        <strain evidence="2 3">KA37</strain>
    </source>
</reference>
<dbReference type="Gene3D" id="3.30.420.10">
    <property type="entry name" value="Ribonuclease H-like superfamily/Ribonuclease H"/>
    <property type="match status" value="1"/>
</dbReference>
<dbReference type="Proteomes" id="UP000053464">
    <property type="component" value="Unassembled WGS sequence"/>
</dbReference>
<dbReference type="SMART" id="SM00479">
    <property type="entry name" value="EXOIII"/>
    <property type="match status" value="1"/>
</dbReference>
<dbReference type="STRING" id="1581420.AAW00_06330"/>
<dbReference type="CDD" id="cd06127">
    <property type="entry name" value="DEDDh"/>
    <property type="match status" value="1"/>
</dbReference>
<proteinExistence type="predicted"/>
<gene>
    <name evidence="2" type="ORF">AAW00_06330</name>
</gene>
<sequence length="301" mass="33723">MPRLRSPHADLTAAAELLRASSDYRVLQRLPRPYDDLPDELPEGARRVAIVDVETTGLDPRVDKIIELAIMHVALAADGTVLGHSRPMSWREDPGEPLIPEITRLTGLTDEDVAGQRIDDRAVMAILSRCELIVGHHSNFDIKFVDKRLPQAVSLPWACSLAEIDWTGLGYPCRKLEHLLLEHGAFYDAHRAEGDIWALYQLLQSRVRTRGDEAAGAATGTYFGALLRSSDAGCVRVRAYGLPFDDKDWAKARGYTWDAMKRVWWRDVPMADYPAEKAAFREAGHPEPAATALNAHQRYRH</sequence>
<protein>
    <recommendedName>
        <fullName evidence="1">Exonuclease domain-containing protein</fullName>
    </recommendedName>
</protein>
<dbReference type="NCBIfam" id="NF006615">
    <property type="entry name" value="PRK09182.1"/>
    <property type="match status" value="1"/>
</dbReference>
<dbReference type="InterPro" id="IPR012337">
    <property type="entry name" value="RNaseH-like_sf"/>
</dbReference>